<protein>
    <submittedName>
        <fullName evidence="1">Uncharacterized protein</fullName>
    </submittedName>
</protein>
<organism evidence="1 2">
    <name type="scientific">Pegethrix bostrychoides GSE-TBD4-15B</name>
    <dbReference type="NCBI Taxonomy" id="2839662"/>
    <lineage>
        <taxon>Bacteria</taxon>
        <taxon>Bacillati</taxon>
        <taxon>Cyanobacteriota</taxon>
        <taxon>Cyanophyceae</taxon>
        <taxon>Oculatellales</taxon>
        <taxon>Oculatellaceae</taxon>
        <taxon>Pegethrix</taxon>
    </lineage>
</organism>
<evidence type="ECO:0000313" key="1">
    <source>
        <dbReference type="EMBL" id="MBW4464833.1"/>
    </source>
</evidence>
<accession>A0A951U3N2</accession>
<comment type="caution">
    <text evidence="1">The sequence shown here is derived from an EMBL/GenBank/DDBJ whole genome shotgun (WGS) entry which is preliminary data.</text>
</comment>
<gene>
    <name evidence="1" type="ORF">KME07_05250</name>
</gene>
<sequence>MHNLLILDDAKLNYIQEPFLTNFVKIYWNKIALVYPVMQSDMFFDTGYHEAINRGHLPDWLFAIVPDPAHPLDVDWIFLKPRQAHPWSYGYHPATDNFNSGGSITCLYETLRLIEALAEDDRVYGYCRPMPELYGENPPKSFEQLYSSSLFHSACLLSAVNRLSFEDAYAATSYLPDDGTRPEHQKPSQTVCLGLSGCSDKTLNMRWQVSSLLSSGSWVSTTVELADKVTLALRLAEKPDCHVKVSPRSAFGQWMEDEDAIPQLARDYREPLLIRINDDILLCIPQVSETYYSDAYFLDCHQQKLNRLGRNGGDPRPTLQAWNIHPQDARLRFLFEQ</sequence>
<proteinExistence type="predicted"/>
<name>A0A951U3N2_9CYAN</name>
<evidence type="ECO:0000313" key="2">
    <source>
        <dbReference type="Proteomes" id="UP000707356"/>
    </source>
</evidence>
<dbReference type="Proteomes" id="UP000707356">
    <property type="component" value="Unassembled WGS sequence"/>
</dbReference>
<dbReference type="AlphaFoldDB" id="A0A951U3N2"/>
<dbReference type="EMBL" id="JAHHHV010000022">
    <property type="protein sequence ID" value="MBW4464833.1"/>
    <property type="molecule type" value="Genomic_DNA"/>
</dbReference>
<reference evidence="1" key="2">
    <citation type="journal article" date="2022" name="Microbiol. Resour. Announc.">
        <title>Metagenome Sequencing to Explore Phylogenomics of Terrestrial Cyanobacteria.</title>
        <authorList>
            <person name="Ward R.D."/>
            <person name="Stajich J.E."/>
            <person name="Johansen J.R."/>
            <person name="Huntemann M."/>
            <person name="Clum A."/>
            <person name="Foster B."/>
            <person name="Foster B."/>
            <person name="Roux S."/>
            <person name="Palaniappan K."/>
            <person name="Varghese N."/>
            <person name="Mukherjee S."/>
            <person name="Reddy T.B.K."/>
            <person name="Daum C."/>
            <person name="Copeland A."/>
            <person name="Chen I.A."/>
            <person name="Ivanova N.N."/>
            <person name="Kyrpides N.C."/>
            <person name="Shapiro N."/>
            <person name="Eloe-Fadrosh E.A."/>
            <person name="Pietrasiak N."/>
        </authorList>
    </citation>
    <scope>NUCLEOTIDE SEQUENCE</scope>
    <source>
        <strain evidence="1">GSE-TBD4-15B</strain>
    </source>
</reference>
<reference evidence="1" key="1">
    <citation type="submission" date="2021-05" db="EMBL/GenBank/DDBJ databases">
        <authorList>
            <person name="Pietrasiak N."/>
            <person name="Ward R."/>
            <person name="Stajich J.E."/>
            <person name="Kurbessoian T."/>
        </authorList>
    </citation>
    <scope>NUCLEOTIDE SEQUENCE</scope>
    <source>
        <strain evidence="1">GSE-TBD4-15B</strain>
    </source>
</reference>